<proteinExistence type="predicted"/>
<dbReference type="EMBL" id="ATNB01000133">
    <property type="protein sequence ID" value="EPP34957.1"/>
    <property type="molecule type" value="Genomic_DNA"/>
</dbReference>
<evidence type="ECO:0000313" key="3">
    <source>
        <dbReference type="Proteomes" id="UP000016200"/>
    </source>
</evidence>
<dbReference type="Proteomes" id="UP000016200">
    <property type="component" value="Unassembled WGS sequence"/>
</dbReference>
<evidence type="ECO:0000313" key="2">
    <source>
        <dbReference type="EMBL" id="EPP34957.1"/>
    </source>
</evidence>
<evidence type="ECO:0000256" key="1">
    <source>
        <dbReference type="SAM" id="MobiDB-lite"/>
    </source>
</evidence>
<reference evidence="2 3" key="1">
    <citation type="submission" date="2013-04" db="EMBL/GenBank/DDBJ databases">
        <title>Genome sequence of Chlamydia psittaci 10-1398/11.</title>
        <authorList>
            <person name="Huot-Creasy H."/>
            <person name="McCracken C.L."/>
            <person name="Humphries M."/>
            <person name="Sachse K."/>
            <person name="Laroucau K."/>
            <person name="Bavoil P."/>
            <person name="Myers G.S."/>
        </authorList>
    </citation>
    <scope>NUCLEOTIDE SEQUENCE [LARGE SCALE GENOMIC DNA]</scope>
    <source>
        <strain evidence="2 3">10_1398_11</strain>
    </source>
</reference>
<dbReference type="HOGENOM" id="CLU_2983462_0_0_0"/>
<gene>
    <name evidence="2" type="ORF">CP10139811_1085</name>
</gene>
<organism evidence="2 3">
    <name type="scientific">Chlamydia ibidis</name>
    <dbReference type="NCBI Taxonomy" id="1405396"/>
    <lineage>
        <taxon>Bacteria</taxon>
        <taxon>Pseudomonadati</taxon>
        <taxon>Chlamydiota</taxon>
        <taxon>Chlamydiia</taxon>
        <taxon>Chlamydiales</taxon>
        <taxon>Chlamydiaceae</taxon>
        <taxon>Chlamydia/Chlamydophila group</taxon>
        <taxon>Chlamydia</taxon>
    </lineage>
</organism>
<accession>S7J4I9</accession>
<feature type="region of interest" description="Disordered" evidence="1">
    <location>
        <begin position="26"/>
        <end position="58"/>
    </location>
</feature>
<sequence length="58" mass="6496">MGTEQSWQLFRDSLLRAQELSIPPAEEIEQRRRATGMAEEGKKGNVQEGEAGYQEGCV</sequence>
<protein>
    <submittedName>
        <fullName evidence="2">Uncharacterized protein</fullName>
    </submittedName>
</protein>
<name>S7J4I9_9CHLA</name>
<dbReference type="AlphaFoldDB" id="S7J4I9"/>
<comment type="caution">
    <text evidence="2">The sequence shown here is derived from an EMBL/GenBank/DDBJ whole genome shotgun (WGS) entry which is preliminary data.</text>
</comment>
<feature type="non-terminal residue" evidence="2">
    <location>
        <position position="58"/>
    </location>
</feature>